<evidence type="ECO:0000313" key="3">
    <source>
        <dbReference type="Proteomes" id="UP000479190"/>
    </source>
</evidence>
<accession>A0A6H5I611</accession>
<evidence type="ECO:0000256" key="1">
    <source>
        <dbReference type="SAM" id="Phobius"/>
    </source>
</evidence>
<dbReference type="Proteomes" id="UP000479190">
    <property type="component" value="Unassembled WGS sequence"/>
</dbReference>
<sequence length="360" mass="41684">MPSMYERAANYLRLVWSFGCFLANQWSAALFAFSGGPRFKLKQLCNALDVFENWKRAGFRVRRVEALGIMRFFAQAELIETREMEISEKWYELDEDFHSAASHQMINADMSLYDLVAMPAHEAPATSLTLRDYSDMARGRRFDWSAIPTRSRHALGLNLSEKAARGFYRAWALEGLMAKTDKKLTLECCEQIVDEASIRNEDLFNMCLTAQPPYEPSSVERLIAYAMNCGMMIIFVMIVRAAQSCKICAGHRRSSRGFFINALPPFALHLHFWIIYTHPAAGQDFIISFKLSRSSYIDHHQLYCYTMYTLFTDRTVGICLYEYRREAVSRIARCGGSEIRTRRRRARRRRARSYTAGVYK</sequence>
<protein>
    <submittedName>
        <fullName evidence="2">Uncharacterized protein</fullName>
    </submittedName>
</protein>
<organism evidence="2 3">
    <name type="scientific">Trichogramma brassicae</name>
    <dbReference type="NCBI Taxonomy" id="86971"/>
    <lineage>
        <taxon>Eukaryota</taxon>
        <taxon>Metazoa</taxon>
        <taxon>Ecdysozoa</taxon>
        <taxon>Arthropoda</taxon>
        <taxon>Hexapoda</taxon>
        <taxon>Insecta</taxon>
        <taxon>Pterygota</taxon>
        <taxon>Neoptera</taxon>
        <taxon>Endopterygota</taxon>
        <taxon>Hymenoptera</taxon>
        <taxon>Apocrita</taxon>
        <taxon>Proctotrupomorpha</taxon>
        <taxon>Chalcidoidea</taxon>
        <taxon>Trichogrammatidae</taxon>
        <taxon>Trichogramma</taxon>
    </lineage>
</organism>
<dbReference type="AlphaFoldDB" id="A0A6H5I611"/>
<dbReference type="EMBL" id="CADCXV010000657">
    <property type="protein sequence ID" value="CAB0031846.1"/>
    <property type="molecule type" value="Genomic_DNA"/>
</dbReference>
<keyword evidence="1" id="KW-1133">Transmembrane helix</keyword>
<evidence type="ECO:0000313" key="2">
    <source>
        <dbReference type="EMBL" id="CAB0031846.1"/>
    </source>
</evidence>
<keyword evidence="3" id="KW-1185">Reference proteome</keyword>
<proteinExistence type="predicted"/>
<reference evidence="2 3" key="1">
    <citation type="submission" date="2020-02" db="EMBL/GenBank/DDBJ databases">
        <authorList>
            <person name="Ferguson B K."/>
        </authorList>
    </citation>
    <scope>NUCLEOTIDE SEQUENCE [LARGE SCALE GENOMIC DNA]</scope>
</reference>
<name>A0A6H5I611_9HYME</name>
<gene>
    <name evidence="2" type="ORF">TBRA_LOCUS3804</name>
</gene>
<feature type="transmembrane region" description="Helical" evidence="1">
    <location>
        <begin position="222"/>
        <end position="242"/>
    </location>
</feature>
<keyword evidence="1" id="KW-0472">Membrane</keyword>
<keyword evidence="1" id="KW-0812">Transmembrane</keyword>
<feature type="transmembrane region" description="Helical" evidence="1">
    <location>
        <begin position="258"/>
        <end position="276"/>
    </location>
</feature>